<reference evidence="3 4" key="1">
    <citation type="journal article" date="2022" name="bioRxiv">
        <title>Genomics of Preaxostyla Flagellates Illuminates Evolutionary Transitions and the Path Towards Mitochondrial Loss.</title>
        <authorList>
            <person name="Novak L.V.F."/>
            <person name="Treitli S.C."/>
            <person name="Pyrih J."/>
            <person name="Halakuc P."/>
            <person name="Pipaliya S.V."/>
            <person name="Vacek V."/>
            <person name="Brzon O."/>
            <person name="Soukal P."/>
            <person name="Eme L."/>
            <person name="Dacks J.B."/>
            <person name="Karnkowska A."/>
            <person name="Elias M."/>
            <person name="Hampl V."/>
        </authorList>
    </citation>
    <scope>NUCLEOTIDE SEQUENCE [LARGE SCALE GENOMIC DNA]</scope>
    <source>
        <strain evidence="3">NAU3</strain>
        <tissue evidence="3">Gut</tissue>
    </source>
</reference>
<accession>A0ABQ9YET9</accession>
<dbReference type="Gene3D" id="3.30.70.3490">
    <property type="match status" value="1"/>
</dbReference>
<proteinExistence type="inferred from homology"/>
<dbReference type="InterPro" id="IPR037239">
    <property type="entry name" value="OSBP_sf"/>
</dbReference>
<dbReference type="PANTHER" id="PTHR10972">
    <property type="entry name" value="OXYSTEROL-BINDING PROTEIN-RELATED"/>
    <property type="match status" value="1"/>
</dbReference>
<comment type="caution">
    <text evidence="3">The sequence shown here is derived from an EMBL/GenBank/DDBJ whole genome shotgun (WGS) entry which is preliminary data.</text>
</comment>
<evidence type="ECO:0000313" key="4">
    <source>
        <dbReference type="Proteomes" id="UP001281761"/>
    </source>
</evidence>
<dbReference type="Proteomes" id="UP001281761">
    <property type="component" value="Unassembled WGS sequence"/>
</dbReference>
<name>A0ABQ9YET9_9EUKA</name>
<feature type="region of interest" description="Disordered" evidence="2">
    <location>
        <begin position="1"/>
        <end position="27"/>
    </location>
</feature>
<sequence>MTYYHERTMSIASEGEDSGFQEDQEEAFEEKPQSLLKTLFFEYSAGIDIANKSVPSFILEPRSMTERFADIMTHGELLIDAMAITDPIDKMIMLAKWYMSGWHVQLRGIKKPYNPILGEVFRCFWRHSDGSRTWYLAEQVSHHPAVTAFRFQNETHCFSISASVEAKPRFLGNSIQVKLEGGGTMEVWKPGRPAESYVVTFPSVYLRGLFLGKLAMEIAGPTCVVSPTLGLSAFCLMEAKPFLRGKYNQFSGYISESLPNDLVNGRVNVSNHSARRTKLMEVRGDWTGQTEVRDLREQPAIGNGDWFPFVNVRTLPYLRKATAKLHHQEPFESRIVWGNLTPALLARDFTKASQAKADVEVAQRAIAKERHNRKEGWVQRYFHYDSKTKEWKINWIDELRKNQANVKEEERIILTPYNLVDASTLISPPILDHVPKSSEHDQFSEVQPQLPEHLAHPWPMYPS</sequence>
<evidence type="ECO:0000256" key="1">
    <source>
        <dbReference type="ARBA" id="ARBA00008842"/>
    </source>
</evidence>
<dbReference type="PANTHER" id="PTHR10972:SF102">
    <property type="entry name" value="OXYSTEROL-BINDING PROTEIN"/>
    <property type="match status" value="1"/>
</dbReference>
<comment type="similarity">
    <text evidence="1">Belongs to the OSBP family.</text>
</comment>
<protein>
    <submittedName>
        <fullName evidence="3">Oxysterol-binding protein 4</fullName>
    </submittedName>
</protein>
<dbReference type="Gene3D" id="2.40.160.120">
    <property type="match status" value="1"/>
</dbReference>
<gene>
    <name evidence="3" type="ORF">BLNAU_2937</name>
</gene>
<dbReference type="Gene3D" id="1.10.287.2720">
    <property type="match status" value="1"/>
</dbReference>
<feature type="compositionally biased region" description="Acidic residues" evidence="2">
    <location>
        <begin position="14"/>
        <end position="27"/>
    </location>
</feature>
<dbReference type="InterPro" id="IPR000648">
    <property type="entry name" value="Oxysterol-bd"/>
</dbReference>
<evidence type="ECO:0000313" key="3">
    <source>
        <dbReference type="EMBL" id="KAK2962277.1"/>
    </source>
</evidence>
<dbReference type="EMBL" id="JARBJD010000012">
    <property type="protein sequence ID" value="KAK2962277.1"/>
    <property type="molecule type" value="Genomic_DNA"/>
</dbReference>
<organism evidence="3 4">
    <name type="scientific">Blattamonas nauphoetae</name>
    <dbReference type="NCBI Taxonomy" id="2049346"/>
    <lineage>
        <taxon>Eukaryota</taxon>
        <taxon>Metamonada</taxon>
        <taxon>Preaxostyla</taxon>
        <taxon>Oxymonadida</taxon>
        <taxon>Blattamonas</taxon>
    </lineage>
</organism>
<keyword evidence="4" id="KW-1185">Reference proteome</keyword>
<evidence type="ECO:0000256" key="2">
    <source>
        <dbReference type="SAM" id="MobiDB-lite"/>
    </source>
</evidence>
<dbReference type="Pfam" id="PF01237">
    <property type="entry name" value="Oxysterol_BP"/>
    <property type="match status" value="1"/>
</dbReference>
<dbReference type="SUPFAM" id="SSF144000">
    <property type="entry name" value="Oxysterol-binding protein-like"/>
    <property type="match status" value="1"/>
</dbReference>